<name>A0ABP8NSF5_9BACT</name>
<dbReference type="RefSeq" id="WP_345085198.1">
    <property type="nucleotide sequence ID" value="NZ_BAABFA010000024.1"/>
</dbReference>
<dbReference type="Proteomes" id="UP001500067">
    <property type="component" value="Unassembled WGS sequence"/>
</dbReference>
<accession>A0ABP8NSF5</accession>
<evidence type="ECO:0000313" key="1">
    <source>
        <dbReference type="EMBL" id="GAA4470068.1"/>
    </source>
</evidence>
<proteinExistence type="predicted"/>
<evidence type="ECO:0000313" key="2">
    <source>
        <dbReference type="Proteomes" id="UP001500067"/>
    </source>
</evidence>
<dbReference type="SUPFAM" id="SSF69318">
    <property type="entry name" value="Integrin alpha N-terminal domain"/>
    <property type="match status" value="1"/>
</dbReference>
<sequence length="230" mass="24849">MRNICITVAVILYLCGCDGPGGPSSGNSGHADTIGTSRTAEISTIPIDVLQEIKDHYQKEYGSKARLEEENSDTLLEMTYYAIPTKEDRYDGYLIAISIPKKPQEFCGASALLHGDLNNDGTADLAISVHTEGGGGGGNMASQDIFLYENIGGHYQLNSVTSDGDICGCDEYGGYFRATGIENGLLTGTSSCYTKDDPRCCASLAYDTKVRLDGNKLILHSKDNERRTEY</sequence>
<dbReference type="InterPro" id="IPR028994">
    <property type="entry name" value="Integrin_alpha_N"/>
</dbReference>
<keyword evidence="2" id="KW-1185">Reference proteome</keyword>
<organism evidence="1 2">
    <name type="scientific">Nemorincola caseinilytica</name>
    <dbReference type="NCBI Taxonomy" id="2054315"/>
    <lineage>
        <taxon>Bacteria</taxon>
        <taxon>Pseudomonadati</taxon>
        <taxon>Bacteroidota</taxon>
        <taxon>Chitinophagia</taxon>
        <taxon>Chitinophagales</taxon>
        <taxon>Chitinophagaceae</taxon>
        <taxon>Nemorincola</taxon>
    </lineage>
</organism>
<reference evidence="2" key="1">
    <citation type="journal article" date="2019" name="Int. J. Syst. Evol. Microbiol.">
        <title>The Global Catalogue of Microorganisms (GCM) 10K type strain sequencing project: providing services to taxonomists for standard genome sequencing and annotation.</title>
        <authorList>
            <consortium name="The Broad Institute Genomics Platform"/>
            <consortium name="The Broad Institute Genome Sequencing Center for Infectious Disease"/>
            <person name="Wu L."/>
            <person name="Ma J."/>
        </authorList>
    </citation>
    <scope>NUCLEOTIDE SEQUENCE [LARGE SCALE GENOMIC DNA]</scope>
    <source>
        <strain evidence="2">JCM 32105</strain>
    </source>
</reference>
<dbReference type="EMBL" id="BAABFA010000024">
    <property type="protein sequence ID" value="GAA4470068.1"/>
    <property type="molecule type" value="Genomic_DNA"/>
</dbReference>
<comment type="caution">
    <text evidence="1">The sequence shown here is derived from an EMBL/GenBank/DDBJ whole genome shotgun (WGS) entry which is preliminary data.</text>
</comment>
<protein>
    <submittedName>
        <fullName evidence="1">Uncharacterized protein</fullName>
    </submittedName>
</protein>
<gene>
    <name evidence="1" type="ORF">GCM10023093_30560</name>
</gene>